<dbReference type="NCBIfam" id="TIGR03461">
    <property type="entry name" value="pabC_Proteo"/>
    <property type="match status" value="1"/>
</dbReference>
<evidence type="ECO:0000256" key="6">
    <source>
        <dbReference type="ARBA" id="ARBA00023239"/>
    </source>
</evidence>
<dbReference type="GO" id="GO:0005829">
    <property type="term" value="C:cytosol"/>
    <property type="evidence" value="ECO:0007669"/>
    <property type="project" value="TreeGrafter"/>
</dbReference>
<dbReference type="GO" id="GO:0030170">
    <property type="term" value="F:pyridoxal phosphate binding"/>
    <property type="evidence" value="ECO:0007669"/>
    <property type="project" value="InterPro"/>
</dbReference>
<organism evidence="13 14">
    <name type="scientific">Enterovibrio norvegicus DSM 15893</name>
    <dbReference type="NCBI Taxonomy" id="1121869"/>
    <lineage>
        <taxon>Bacteria</taxon>
        <taxon>Pseudomonadati</taxon>
        <taxon>Pseudomonadota</taxon>
        <taxon>Gammaproteobacteria</taxon>
        <taxon>Vibrionales</taxon>
        <taxon>Vibrionaceae</taxon>
        <taxon>Enterovibrio</taxon>
    </lineage>
</organism>
<dbReference type="Proteomes" id="UP000182692">
    <property type="component" value="Unassembled WGS sequence"/>
</dbReference>
<sequence>MILLNGLASDDISISDRGLQYGDGCFSTLLLERGVVAAWPLHEARLRDNASRLGITDIDWPSVASWVQDAAKSTESTDKAVLKVIITRGAGGRGYSPEGCNAPNVIVSTHAYPAHYEAWREKGIAMVLLEQPLGISPLAGIKHLNRLEQVMLKREVDSSGMDDGVACDMSGNLVETSASNLFWRIGKMIYTPDLQRAGVAGTMRTQVIAAAKALGFDVQEVLSSPDALFRAEEVFITNAVMGVMPVRCVETTNYSAFDACRAITLRLNA</sequence>
<keyword evidence="5" id="KW-0289">Folate biosynthesis</keyword>
<evidence type="ECO:0000256" key="11">
    <source>
        <dbReference type="ARBA" id="ARBA00069174"/>
    </source>
</evidence>
<evidence type="ECO:0000256" key="9">
    <source>
        <dbReference type="ARBA" id="ARBA00049529"/>
    </source>
</evidence>
<dbReference type="InterPro" id="IPR043132">
    <property type="entry name" value="BCAT-like_C"/>
</dbReference>
<dbReference type="FunFam" id="3.20.10.10:FF:000002">
    <property type="entry name" value="D-alanine aminotransferase"/>
    <property type="match status" value="1"/>
</dbReference>
<comment type="pathway">
    <text evidence="7">Cofactor biosynthesis; tetrahydrofolate biosynthesis; 4-aminobenzoate from chorismate: step 2/2.</text>
</comment>
<dbReference type="Gene3D" id="3.20.10.10">
    <property type="entry name" value="D-amino Acid Aminotransferase, subunit A, domain 2"/>
    <property type="match status" value="1"/>
</dbReference>
<evidence type="ECO:0000256" key="3">
    <source>
        <dbReference type="ARBA" id="ARBA00011738"/>
    </source>
</evidence>
<dbReference type="GO" id="GO:0008153">
    <property type="term" value="P:4-aminobenzoate biosynthetic process"/>
    <property type="evidence" value="ECO:0007669"/>
    <property type="project" value="UniProtKB-UniRule"/>
</dbReference>
<proteinExistence type="inferred from homology"/>
<evidence type="ECO:0000256" key="5">
    <source>
        <dbReference type="ARBA" id="ARBA00022909"/>
    </source>
</evidence>
<dbReference type="EC" id="4.1.3.38" evidence="8 12"/>
<comment type="cofactor">
    <cofactor evidence="1">
        <name>pyridoxal 5'-phosphate</name>
        <dbReference type="ChEBI" id="CHEBI:597326"/>
    </cofactor>
</comment>
<evidence type="ECO:0000256" key="10">
    <source>
        <dbReference type="ARBA" id="ARBA00054027"/>
    </source>
</evidence>
<dbReference type="CDD" id="cd01559">
    <property type="entry name" value="ADCL_like"/>
    <property type="match status" value="1"/>
</dbReference>
<evidence type="ECO:0000256" key="1">
    <source>
        <dbReference type="ARBA" id="ARBA00001933"/>
    </source>
</evidence>
<comment type="function">
    <text evidence="10">Involved in the biosynthesis of p-aminobenzoate (PABA), a precursor of tetrahydrofolate. Converts 4-amino-4-deoxychorismate into 4-aminobenzoate (PABA) and pyruvate.</text>
</comment>
<evidence type="ECO:0000256" key="4">
    <source>
        <dbReference type="ARBA" id="ARBA00022898"/>
    </source>
</evidence>
<dbReference type="InterPro" id="IPR050571">
    <property type="entry name" value="Class-IV_PLP-Dep_Aminotrnsfr"/>
</dbReference>
<evidence type="ECO:0000256" key="7">
    <source>
        <dbReference type="ARBA" id="ARBA00035633"/>
    </source>
</evidence>
<keyword evidence="4" id="KW-0663">Pyridoxal phosphate</keyword>
<dbReference type="SUPFAM" id="SSF56752">
    <property type="entry name" value="D-aminoacid aminotransferase-like PLP-dependent enzymes"/>
    <property type="match status" value="1"/>
</dbReference>
<comment type="subunit">
    <text evidence="3">Homodimer.</text>
</comment>
<dbReference type="EMBL" id="FOWR01000002">
    <property type="protein sequence ID" value="SFO76597.1"/>
    <property type="molecule type" value="Genomic_DNA"/>
</dbReference>
<name>A0A1I5JUZ7_9GAMM</name>
<dbReference type="PANTHER" id="PTHR42743">
    <property type="entry name" value="AMINO-ACID AMINOTRANSFERASE"/>
    <property type="match status" value="1"/>
</dbReference>
<dbReference type="InterPro" id="IPR017824">
    <property type="entry name" value="Aminodeoxychorismate_lyase_IV"/>
</dbReference>
<dbReference type="NCBIfam" id="NF004761">
    <property type="entry name" value="PRK06092.1"/>
    <property type="match status" value="1"/>
</dbReference>
<dbReference type="InterPro" id="IPR043131">
    <property type="entry name" value="BCAT-like_N"/>
</dbReference>
<dbReference type="OrthoDB" id="9805628at2"/>
<comment type="similarity">
    <text evidence="2">Belongs to the class-IV pyridoxal-phosphate-dependent aminotransferase family.</text>
</comment>
<comment type="catalytic activity">
    <reaction evidence="9">
        <text>4-amino-4-deoxychorismate = 4-aminobenzoate + pyruvate + H(+)</text>
        <dbReference type="Rhea" id="RHEA:16201"/>
        <dbReference type="ChEBI" id="CHEBI:15361"/>
        <dbReference type="ChEBI" id="CHEBI:15378"/>
        <dbReference type="ChEBI" id="CHEBI:17836"/>
        <dbReference type="ChEBI" id="CHEBI:58406"/>
        <dbReference type="EC" id="4.1.3.38"/>
    </reaction>
</comment>
<dbReference type="GO" id="GO:0046656">
    <property type="term" value="P:folic acid biosynthetic process"/>
    <property type="evidence" value="ECO:0007669"/>
    <property type="project" value="UniProtKB-KW"/>
</dbReference>
<dbReference type="AlphaFoldDB" id="A0A1I5JUZ7"/>
<dbReference type="STRING" id="1121869.SAMN03084138_00358"/>
<gene>
    <name evidence="13" type="ORF">SAMN03084138_00358</name>
</gene>
<dbReference type="Pfam" id="PF01063">
    <property type="entry name" value="Aminotran_4"/>
    <property type="match status" value="1"/>
</dbReference>
<evidence type="ECO:0000256" key="12">
    <source>
        <dbReference type="NCBIfam" id="TIGR03461"/>
    </source>
</evidence>
<dbReference type="GO" id="GO:0008696">
    <property type="term" value="F:4-amino-4-deoxychorismate lyase activity"/>
    <property type="evidence" value="ECO:0007669"/>
    <property type="project" value="UniProtKB-UniRule"/>
</dbReference>
<evidence type="ECO:0000256" key="8">
    <source>
        <dbReference type="ARBA" id="ARBA00035676"/>
    </source>
</evidence>
<accession>A0A1I5JUZ7</accession>
<dbReference type="InterPro" id="IPR001544">
    <property type="entry name" value="Aminotrans_IV"/>
</dbReference>
<reference evidence="13 14" key="1">
    <citation type="submission" date="2016-10" db="EMBL/GenBank/DDBJ databases">
        <authorList>
            <person name="de Groot N.N."/>
        </authorList>
    </citation>
    <scope>NUCLEOTIDE SEQUENCE [LARGE SCALE GENOMIC DNA]</scope>
    <source>
        <strain evidence="13 14">DSM 15893</strain>
    </source>
</reference>
<keyword evidence="6 13" id="KW-0456">Lyase</keyword>
<dbReference type="GeneID" id="35873005"/>
<dbReference type="PANTHER" id="PTHR42743:SF2">
    <property type="entry name" value="AMINODEOXYCHORISMATE LYASE"/>
    <property type="match status" value="1"/>
</dbReference>
<evidence type="ECO:0000313" key="13">
    <source>
        <dbReference type="EMBL" id="SFO76597.1"/>
    </source>
</evidence>
<dbReference type="InterPro" id="IPR036038">
    <property type="entry name" value="Aminotransferase-like"/>
</dbReference>
<evidence type="ECO:0000256" key="2">
    <source>
        <dbReference type="ARBA" id="ARBA00009320"/>
    </source>
</evidence>
<dbReference type="Gene3D" id="3.30.470.10">
    <property type="match status" value="1"/>
</dbReference>
<evidence type="ECO:0000313" key="14">
    <source>
        <dbReference type="Proteomes" id="UP000182692"/>
    </source>
</evidence>
<protein>
    <recommendedName>
        <fullName evidence="11 12">Aminodeoxychorismate lyase</fullName>
        <ecNumber evidence="8 12">4.1.3.38</ecNumber>
    </recommendedName>
</protein>
<dbReference type="RefSeq" id="WP_017010174.1">
    <property type="nucleotide sequence ID" value="NZ_FOWR01000002.1"/>
</dbReference>